<name>A0A7X1B207_9BACT</name>
<evidence type="ECO:0000313" key="6">
    <source>
        <dbReference type="Proteomes" id="UP000525652"/>
    </source>
</evidence>
<gene>
    <name evidence="5" type="ORF">H5P30_19975</name>
</gene>
<organism evidence="5 6">
    <name type="scientific">Puniceicoccus vermicola</name>
    <dbReference type="NCBI Taxonomy" id="388746"/>
    <lineage>
        <taxon>Bacteria</taxon>
        <taxon>Pseudomonadati</taxon>
        <taxon>Verrucomicrobiota</taxon>
        <taxon>Opitutia</taxon>
        <taxon>Puniceicoccales</taxon>
        <taxon>Puniceicoccaceae</taxon>
        <taxon>Puniceicoccus</taxon>
    </lineage>
</organism>
<evidence type="ECO:0000256" key="2">
    <source>
        <dbReference type="ARBA" id="ARBA00011901"/>
    </source>
</evidence>
<dbReference type="InterPro" id="IPR002508">
    <property type="entry name" value="MurNAc-LAA_cat"/>
</dbReference>
<dbReference type="PANTHER" id="PTHR30404:SF0">
    <property type="entry name" value="N-ACETYLMURAMOYL-L-ALANINE AMIDASE AMIC"/>
    <property type="match status" value="1"/>
</dbReference>
<evidence type="ECO:0000256" key="3">
    <source>
        <dbReference type="ARBA" id="ARBA00022801"/>
    </source>
</evidence>
<dbReference type="SUPFAM" id="SSF53187">
    <property type="entry name" value="Zn-dependent exopeptidases"/>
    <property type="match status" value="1"/>
</dbReference>
<dbReference type="Gene3D" id="3.40.630.40">
    <property type="entry name" value="Zn-dependent exopeptidases"/>
    <property type="match status" value="1"/>
</dbReference>
<dbReference type="InterPro" id="IPR036582">
    <property type="entry name" value="Mao_N_sf"/>
</dbReference>
<keyword evidence="3" id="KW-0378">Hydrolase</keyword>
<dbReference type="GO" id="GO:0030288">
    <property type="term" value="C:outer membrane-bounded periplasmic space"/>
    <property type="evidence" value="ECO:0007669"/>
    <property type="project" value="TreeGrafter"/>
</dbReference>
<comment type="catalytic activity">
    <reaction evidence="1">
        <text>Hydrolyzes the link between N-acetylmuramoyl residues and L-amino acid residues in certain cell-wall glycopeptides.</text>
        <dbReference type="EC" id="3.5.1.28"/>
    </reaction>
</comment>
<accession>A0A7X1B207</accession>
<dbReference type="EMBL" id="JACHVA010000138">
    <property type="protein sequence ID" value="MBC2604067.1"/>
    <property type="molecule type" value="Genomic_DNA"/>
</dbReference>
<keyword evidence="6" id="KW-1185">Reference proteome</keyword>
<dbReference type="CDD" id="cd02696">
    <property type="entry name" value="MurNAc-LAA"/>
    <property type="match status" value="1"/>
</dbReference>
<evidence type="ECO:0000313" key="5">
    <source>
        <dbReference type="EMBL" id="MBC2604067.1"/>
    </source>
</evidence>
<comment type="caution">
    <text evidence="5">The sequence shown here is derived from an EMBL/GenBank/DDBJ whole genome shotgun (WGS) entry which is preliminary data.</text>
</comment>
<feature type="domain" description="MurNAc-LAA" evidence="4">
    <location>
        <begin position="182"/>
        <end position="315"/>
    </location>
</feature>
<dbReference type="Pfam" id="PF07833">
    <property type="entry name" value="Cu_amine_oxidN1"/>
    <property type="match status" value="1"/>
</dbReference>
<sequence>MKPGPGKFPGVTALFLLILFWVPVAEAANSEYIGLDDIADDLGLRVEWTERDRAVQLKGEWVTLDFKAASRIVSLNGIKVFLGDPALLNRGKIYISREDWRYSLQPILMPRIFPNPPGYRRVVIDAGHGDHDPGGQNRSLGLDEKDMALAVGRLIGERLKEEGFEVFYTRTDDTFIPLPNRPAIANGAKADIFLSIHFNAAGSSVRGVETYAYTLQGDPSSSRSNVESADRARYPGNANDPWNALLGYYLQSEVASATGVPDRGLKRARFAVLEDLKSPGVLLELGFITNQRTGRLLQTQGYRERLADAVVRGVRRYRQTLVRLHQAER</sequence>
<dbReference type="Proteomes" id="UP000525652">
    <property type="component" value="Unassembled WGS sequence"/>
</dbReference>
<dbReference type="InterPro" id="IPR012854">
    <property type="entry name" value="Cu_amine_oxidase-like_N"/>
</dbReference>
<evidence type="ECO:0000256" key="1">
    <source>
        <dbReference type="ARBA" id="ARBA00001561"/>
    </source>
</evidence>
<proteinExistence type="predicted"/>
<dbReference type="Pfam" id="PF01520">
    <property type="entry name" value="Amidase_3"/>
    <property type="match status" value="1"/>
</dbReference>
<dbReference type="GO" id="GO:0009253">
    <property type="term" value="P:peptidoglycan catabolic process"/>
    <property type="evidence" value="ECO:0007669"/>
    <property type="project" value="InterPro"/>
</dbReference>
<dbReference type="EC" id="3.5.1.28" evidence="2"/>
<dbReference type="PANTHER" id="PTHR30404">
    <property type="entry name" value="N-ACETYLMURAMOYL-L-ALANINE AMIDASE"/>
    <property type="match status" value="1"/>
</dbReference>
<dbReference type="SMART" id="SM00646">
    <property type="entry name" value="Ami_3"/>
    <property type="match status" value="1"/>
</dbReference>
<reference evidence="5 6" key="1">
    <citation type="submission" date="2020-07" db="EMBL/GenBank/DDBJ databases">
        <authorList>
            <person name="Feng X."/>
        </authorList>
    </citation>
    <scope>NUCLEOTIDE SEQUENCE [LARGE SCALE GENOMIC DNA]</scope>
    <source>
        <strain evidence="5 6">JCM14086</strain>
    </source>
</reference>
<dbReference type="InterPro" id="IPR050695">
    <property type="entry name" value="N-acetylmuramoyl_amidase_3"/>
</dbReference>
<dbReference type="RefSeq" id="WP_185694684.1">
    <property type="nucleotide sequence ID" value="NZ_JACHVA010000138.1"/>
</dbReference>
<evidence type="ECO:0000259" key="4">
    <source>
        <dbReference type="SMART" id="SM00646"/>
    </source>
</evidence>
<protein>
    <recommendedName>
        <fullName evidence="2">N-acetylmuramoyl-L-alanine amidase</fullName>
        <ecNumber evidence="2">3.5.1.28</ecNumber>
    </recommendedName>
</protein>
<dbReference type="SUPFAM" id="SSF55383">
    <property type="entry name" value="Copper amine oxidase, domain N"/>
    <property type="match status" value="1"/>
</dbReference>
<dbReference type="GO" id="GO:0008745">
    <property type="term" value="F:N-acetylmuramoyl-L-alanine amidase activity"/>
    <property type="evidence" value="ECO:0007669"/>
    <property type="project" value="UniProtKB-EC"/>
</dbReference>
<dbReference type="AlphaFoldDB" id="A0A7X1B207"/>